<name>A0A2K1KEF0_PHYPA</name>
<feature type="region of interest" description="Disordered" evidence="1">
    <location>
        <begin position="310"/>
        <end position="346"/>
    </location>
</feature>
<accession>A0A2K1KEF0</accession>
<feature type="region of interest" description="Disordered" evidence="1">
    <location>
        <begin position="195"/>
        <end position="282"/>
    </location>
</feature>
<feature type="compositionally biased region" description="Basic and acidic residues" evidence="1">
    <location>
        <begin position="226"/>
        <end position="240"/>
    </location>
</feature>
<proteinExistence type="predicted"/>
<feature type="region of interest" description="Disordered" evidence="1">
    <location>
        <begin position="1"/>
        <end position="52"/>
    </location>
</feature>
<dbReference type="Gramene" id="Pp3c6_5290V3.1">
    <property type="protein sequence ID" value="PAC:32976172.CDS.1"/>
    <property type="gene ID" value="Pp3c6_5290"/>
</dbReference>
<dbReference type="PaxDb" id="3218-PP1S180_128V6.1"/>
<dbReference type="EMBL" id="ABEU02000006">
    <property type="protein sequence ID" value="PNR52153.1"/>
    <property type="molecule type" value="Genomic_DNA"/>
</dbReference>
<gene>
    <name evidence="3" type="primary">LOC112283356</name>
    <name evidence="2" type="ORF">PHYPA_008527</name>
</gene>
<feature type="compositionally biased region" description="Basic residues" evidence="1">
    <location>
        <begin position="16"/>
        <end position="27"/>
    </location>
</feature>
<dbReference type="GeneID" id="112283356"/>
<dbReference type="RefSeq" id="XP_024377714.1">
    <property type="nucleotide sequence ID" value="XM_024521946.2"/>
</dbReference>
<keyword evidence="4" id="KW-1185">Reference proteome</keyword>
<dbReference type="PANTHER" id="PTHR34665">
    <property type="entry name" value="DUF3741 DOMAIN-CONTAINING PROTEIN"/>
    <property type="match status" value="1"/>
</dbReference>
<feature type="compositionally biased region" description="Basic residues" evidence="1">
    <location>
        <begin position="446"/>
        <end position="456"/>
    </location>
</feature>
<dbReference type="EnsemblPlants" id="Pp3c6_5290V3.1">
    <property type="protein sequence ID" value="PAC:32976172.CDS.1"/>
    <property type="gene ID" value="Pp3c6_5290"/>
</dbReference>
<dbReference type="KEGG" id="ppp:112283356"/>
<dbReference type="OrthoDB" id="1932439at2759"/>
<dbReference type="Gramene" id="Pp3c6_5290V3.2">
    <property type="protein sequence ID" value="PAC:32976173.CDS.1"/>
    <property type="gene ID" value="Pp3c6_5290"/>
</dbReference>
<feature type="region of interest" description="Disordered" evidence="1">
    <location>
        <begin position="405"/>
        <end position="553"/>
    </location>
</feature>
<feature type="compositionally biased region" description="Polar residues" evidence="1">
    <location>
        <begin position="522"/>
        <end position="538"/>
    </location>
</feature>
<reference evidence="2 4" key="2">
    <citation type="journal article" date="2018" name="Plant J.">
        <title>The Physcomitrella patens chromosome-scale assembly reveals moss genome structure and evolution.</title>
        <authorList>
            <person name="Lang D."/>
            <person name="Ullrich K.K."/>
            <person name="Murat F."/>
            <person name="Fuchs J."/>
            <person name="Jenkins J."/>
            <person name="Haas F.B."/>
            <person name="Piednoel M."/>
            <person name="Gundlach H."/>
            <person name="Van Bel M."/>
            <person name="Meyberg R."/>
            <person name="Vives C."/>
            <person name="Morata J."/>
            <person name="Symeonidi A."/>
            <person name="Hiss M."/>
            <person name="Muchero W."/>
            <person name="Kamisugi Y."/>
            <person name="Saleh O."/>
            <person name="Blanc G."/>
            <person name="Decker E.L."/>
            <person name="van Gessel N."/>
            <person name="Grimwood J."/>
            <person name="Hayes R.D."/>
            <person name="Graham S.W."/>
            <person name="Gunter L.E."/>
            <person name="McDaniel S.F."/>
            <person name="Hoernstein S.N.W."/>
            <person name="Larsson A."/>
            <person name="Li F.W."/>
            <person name="Perroud P.F."/>
            <person name="Phillips J."/>
            <person name="Ranjan P."/>
            <person name="Rokshar D.S."/>
            <person name="Rothfels C.J."/>
            <person name="Schneider L."/>
            <person name="Shu S."/>
            <person name="Stevenson D.W."/>
            <person name="Thummler F."/>
            <person name="Tillich M."/>
            <person name="Villarreal Aguilar J.C."/>
            <person name="Widiez T."/>
            <person name="Wong G.K."/>
            <person name="Wymore A."/>
            <person name="Zhang Y."/>
            <person name="Zimmer A.D."/>
            <person name="Quatrano R.S."/>
            <person name="Mayer K.F.X."/>
            <person name="Goodstein D."/>
            <person name="Casacuberta J.M."/>
            <person name="Vandepoele K."/>
            <person name="Reski R."/>
            <person name="Cuming A.C."/>
            <person name="Tuskan G.A."/>
            <person name="Maumus F."/>
            <person name="Salse J."/>
            <person name="Schmutz J."/>
            <person name="Rensing S.A."/>
        </authorList>
    </citation>
    <scope>NUCLEOTIDE SEQUENCE [LARGE SCALE GENOMIC DNA]</scope>
    <source>
        <strain evidence="3 4">cv. Gransden 2004</strain>
    </source>
</reference>
<evidence type="ECO:0000313" key="3">
    <source>
        <dbReference type="EnsemblPlants" id="PAC:32976172.CDS.1"/>
    </source>
</evidence>
<dbReference type="Proteomes" id="UP000006727">
    <property type="component" value="Chromosome 6"/>
</dbReference>
<evidence type="ECO:0000313" key="2">
    <source>
        <dbReference type="EMBL" id="PNR52153.1"/>
    </source>
</evidence>
<dbReference type="EnsemblPlants" id="Pp3c6_5290V3.2">
    <property type="protein sequence ID" value="PAC:32976173.CDS.1"/>
    <property type="gene ID" value="Pp3c6_5290"/>
</dbReference>
<feature type="compositionally biased region" description="Basic and acidic residues" evidence="1">
    <location>
        <begin position="500"/>
        <end position="514"/>
    </location>
</feature>
<feature type="compositionally biased region" description="Basic and acidic residues" evidence="1">
    <location>
        <begin position="313"/>
        <end position="346"/>
    </location>
</feature>
<evidence type="ECO:0000256" key="1">
    <source>
        <dbReference type="SAM" id="MobiDB-lite"/>
    </source>
</evidence>
<reference evidence="3" key="3">
    <citation type="submission" date="2020-12" db="UniProtKB">
        <authorList>
            <consortium name="EnsemblPlants"/>
        </authorList>
    </citation>
    <scope>IDENTIFICATION</scope>
</reference>
<dbReference type="PANTHER" id="PTHR34665:SF4">
    <property type="entry name" value="DUF3741 DOMAIN-CONTAINING PROTEIN"/>
    <property type="match status" value="1"/>
</dbReference>
<organism evidence="2">
    <name type="scientific">Physcomitrium patens</name>
    <name type="common">Spreading-leaved earth moss</name>
    <name type="synonym">Physcomitrella patens</name>
    <dbReference type="NCBI Taxonomy" id="3218"/>
    <lineage>
        <taxon>Eukaryota</taxon>
        <taxon>Viridiplantae</taxon>
        <taxon>Streptophyta</taxon>
        <taxon>Embryophyta</taxon>
        <taxon>Bryophyta</taxon>
        <taxon>Bryophytina</taxon>
        <taxon>Bryopsida</taxon>
        <taxon>Funariidae</taxon>
        <taxon>Funariales</taxon>
        <taxon>Funariaceae</taxon>
        <taxon>Physcomitrium</taxon>
    </lineage>
</organism>
<feature type="compositionally biased region" description="Basic and acidic residues" evidence="1">
    <location>
        <begin position="412"/>
        <end position="431"/>
    </location>
</feature>
<sequence length="553" mass="62263">MGPHGTEIGFPSKSPQGKKVKKRNHHFSLKESTKLHSVPLEKHPKAEVDNQEARKAAAWAVFQHHGGGGINQCPAHGSAVRRPSRFKIEAQMKNELAHRSVAQSVAANWDAGSTLFDSFELDSLLRTLDQAANPAGLSQQRRADDGPNESGALVVYSQKSWLSHPQLQPHRQEIVHAQRSLPSVRDVDAVGRLDTVDEKRPLKPSKSLLPGPNVVSYKLPGSAKPDNSRKSGHGHDHTEDDPFASFVHTPSPFNARQSARRSFDSSGQVKPAKRDPHDHHRSKWKNLLHTLHLDGANNLFNRFQGFHAQVAPHDSHKKLDQKAGKSRAKPDHNDVSHGHKHNDHDHSHKLFGKEQDDHRFPAKHLLVSKDVHPTAPSGHEEHRRSTDHSHFWKFGLKSVLSKPFSRQASMSSEHEETATEEARKSDVDRTLKYKHHQHNHQDGHEHGHRRHGKGKNHSGELSGALPEPATRHRHHHHVLPEDEDYELTLPAITRRASRSSFDEQGRRFSMEDGGLKAPRNSLDPSNTYEEQRSRTQLTPWEAESGLRRGSYVQ</sequence>
<reference evidence="2 4" key="1">
    <citation type="journal article" date="2008" name="Science">
        <title>The Physcomitrella genome reveals evolutionary insights into the conquest of land by plants.</title>
        <authorList>
            <person name="Rensing S."/>
            <person name="Lang D."/>
            <person name="Zimmer A."/>
            <person name="Terry A."/>
            <person name="Salamov A."/>
            <person name="Shapiro H."/>
            <person name="Nishiyama T."/>
            <person name="Perroud P.-F."/>
            <person name="Lindquist E."/>
            <person name="Kamisugi Y."/>
            <person name="Tanahashi T."/>
            <person name="Sakakibara K."/>
            <person name="Fujita T."/>
            <person name="Oishi K."/>
            <person name="Shin-I T."/>
            <person name="Kuroki Y."/>
            <person name="Toyoda A."/>
            <person name="Suzuki Y."/>
            <person name="Hashimoto A."/>
            <person name="Yamaguchi K."/>
            <person name="Sugano A."/>
            <person name="Kohara Y."/>
            <person name="Fujiyama A."/>
            <person name="Anterola A."/>
            <person name="Aoki S."/>
            <person name="Ashton N."/>
            <person name="Barbazuk W.B."/>
            <person name="Barker E."/>
            <person name="Bennetzen J."/>
            <person name="Bezanilla M."/>
            <person name="Blankenship R."/>
            <person name="Cho S.H."/>
            <person name="Dutcher S."/>
            <person name="Estelle M."/>
            <person name="Fawcett J.A."/>
            <person name="Gundlach H."/>
            <person name="Hanada K."/>
            <person name="Heyl A."/>
            <person name="Hicks K.A."/>
            <person name="Hugh J."/>
            <person name="Lohr M."/>
            <person name="Mayer K."/>
            <person name="Melkozernov A."/>
            <person name="Murata T."/>
            <person name="Nelson D."/>
            <person name="Pils B."/>
            <person name="Prigge M."/>
            <person name="Reiss B."/>
            <person name="Renner T."/>
            <person name="Rombauts S."/>
            <person name="Rushton P."/>
            <person name="Sanderfoot A."/>
            <person name="Schween G."/>
            <person name="Shiu S.-H."/>
            <person name="Stueber K."/>
            <person name="Theodoulou F.L."/>
            <person name="Tu H."/>
            <person name="Van de Peer Y."/>
            <person name="Verrier P.J."/>
            <person name="Waters E."/>
            <person name="Wood A."/>
            <person name="Yang L."/>
            <person name="Cove D."/>
            <person name="Cuming A."/>
            <person name="Hasebe M."/>
            <person name="Lucas S."/>
            <person name="Mishler D.B."/>
            <person name="Reski R."/>
            <person name="Grigoriev I."/>
            <person name="Quatrano R.S."/>
            <person name="Boore J.L."/>
        </authorList>
    </citation>
    <scope>NUCLEOTIDE SEQUENCE [LARGE SCALE GENOMIC DNA]</scope>
    <source>
        <strain evidence="3 4">cv. Gransden 2004</strain>
    </source>
</reference>
<feature type="compositionally biased region" description="Basic and acidic residues" evidence="1">
    <location>
        <begin position="28"/>
        <end position="52"/>
    </location>
</feature>
<evidence type="ECO:0000313" key="4">
    <source>
        <dbReference type="Proteomes" id="UP000006727"/>
    </source>
</evidence>
<protein>
    <submittedName>
        <fullName evidence="2 3">Uncharacterized protein</fullName>
    </submittedName>
</protein>
<dbReference type="AlphaFoldDB" id="A0A2K1KEF0"/>